<dbReference type="EMBL" id="BPLR01019680">
    <property type="protein sequence ID" value="GIX70461.1"/>
    <property type="molecule type" value="Genomic_DNA"/>
</dbReference>
<keyword evidence="2" id="KW-1185">Reference proteome</keyword>
<proteinExistence type="predicted"/>
<sequence length="216" mass="24837">MAVTKQKGSGVETPTSEPGYSITDYDWEDMEGCIVMKAYFMLSICWIVPIYKDECQILVRNLNTWCQKLEKSSRYKKSQSETEVDYYSNGINEIEAGDIRDDLIEQINSEENAEKLSKFLILLRNLIGVKLKKSANKILHCSGKKKYPDRNSNEDLSKIDDNAKELDDPTYNKLWTLHGFGQAYHFWKESRRASSPALNAYLTYVTLPWHSIIAGT</sequence>
<dbReference type="AlphaFoldDB" id="A0AAV4MEI5"/>
<accession>A0AAV4MEI5</accession>
<gene>
    <name evidence="1" type="primary">X975_19609</name>
    <name evidence="1" type="ORF">CEXT_639281</name>
</gene>
<evidence type="ECO:0000313" key="2">
    <source>
        <dbReference type="Proteomes" id="UP001054945"/>
    </source>
</evidence>
<organism evidence="1 2">
    <name type="scientific">Caerostris extrusa</name>
    <name type="common">Bark spider</name>
    <name type="synonym">Caerostris bankana</name>
    <dbReference type="NCBI Taxonomy" id="172846"/>
    <lineage>
        <taxon>Eukaryota</taxon>
        <taxon>Metazoa</taxon>
        <taxon>Ecdysozoa</taxon>
        <taxon>Arthropoda</taxon>
        <taxon>Chelicerata</taxon>
        <taxon>Arachnida</taxon>
        <taxon>Araneae</taxon>
        <taxon>Araneomorphae</taxon>
        <taxon>Entelegynae</taxon>
        <taxon>Araneoidea</taxon>
        <taxon>Araneidae</taxon>
        <taxon>Caerostris</taxon>
    </lineage>
</organism>
<reference evidence="1 2" key="1">
    <citation type="submission" date="2021-06" db="EMBL/GenBank/DDBJ databases">
        <title>Caerostris extrusa draft genome.</title>
        <authorList>
            <person name="Kono N."/>
            <person name="Arakawa K."/>
        </authorList>
    </citation>
    <scope>NUCLEOTIDE SEQUENCE [LARGE SCALE GENOMIC DNA]</scope>
</reference>
<dbReference type="Proteomes" id="UP001054945">
    <property type="component" value="Unassembled WGS sequence"/>
</dbReference>
<name>A0AAV4MEI5_CAEEX</name>
<evidence type="ECO:0000313" key="1">
    <source>
        <dbReference type="EMBL" id="GIX70461.1"/>
    </source>
</evidence>
<comment type="caution">
    <text evidence="1">The sequence shown here is derived from an EMBL/GenBank/DDBJ whole genome shotgun (WGS) entry which is preliminary data.</text>
</comment>
<protein>
    <submittedName>
        <fullName evidence="1">Uncharacterized protein</fullName>
    </submittedName>
</protein>